<evidence type="ECO:0000256" key="1">
    <source>
        <dbReference type="ARBA" id="ARBA00010945"/>
    </source>
</evidence>
<protein>
    <submittedName>
        <fullName evidence="7">Y-family DNA polymerase</fullName>
    </submittedName>
</protein>
<keyword evidence="5" id="KW-0742">SOS response</keyword>
<dbReference type="GO" id="GO:0042276">
    <property type="term" value="P:error-prone translesion synthesis"/>
    <property type="evidence" value="ECO:0007669"/>
    <property type="project" value="TreeGrafter"/>
</dbReference>
<dbReference type="PANTHER" id="PTHR11076">
    <property type="entry name" value="DNA REPAIR POLYMERASE UMUC / TRANSFERASE FAMILY MEMBER"/>
    <property type="match status" value="1"/>
</dbReference>
<keyword evidence="2" id="KW-0227">DNA damage</keyword>
<evidence type="ECO:0000256" key="3">
    <source>
        <dbReference type="ARBA" id="ARBA00023199"/>
    </source>
</evidence>
<dbReference type="SUPFAM" id="SSF100879">
    <property type="entry name" value="Lesion bypass DNA polymerase (Y-family), little finger domain"/>
    <property type="match status" value="1"/>
</dbReference>
<keyword evidence="8" id="KW-1185">Reference proteome</keyword>
<dbReference type="InterPro" id="IPR043128">
    <property type="entry name" value="Rev_trsase/Diguanyl_cyclase"/>
</dbReference>
<keyword evidence="4" id="KW-0234">DNA repair</keyword>
<keyword evidence="3" id="KW-0741">SOS mutagenesis</keyword>
<gene>
    <name evidence="7" type="ORF">FRZ67_19315</name>
</gene>
<dbReference type="Proteomes" id="UP000321533">
    <property type="component" value="Chromosome"/>
</dbReference>
<dbReference type="InterPro" id="IPR025188">
    <property type="entry name" value="DUF4113"/>
</dbReference>
<evidence type="ECO:0000259" key="6">
    <source>
        <dbReference type="PROSITE" id="PS50173"/>
    </source>
</evidence>
<dbReference type="RefSeq" id="WP_147192228.1">
    <property type="nucleotide sequence ID" value="NZ_CP042435.1"/>
</dbReference>
<dbReference type="EMBL" id="CP042435">
    <property type="protein sequence ID" value="QEC69351.1"/>
    <property type="molecule type" value="Genomic_DNA"/>
</dbReference>
<reference evidence="7 8" key="1">
    <citation type="journal article" date="2016" name="Int. J. Syst. Evol. Microbiol.">
        <title>Panacibacter ginsenosidivorans gen. nov., sp. nov., with ginsenoside converting activity isolated from soil of a ginseng field.</title>
        <authorList>
            <person name="Siddiqi M.Z."/>
            <person name="Muhammad Shafi S."/>
            <person name="Choi K.D."/>
            <person name="Im W.T."/>
        </authorList>
    </citation>
    <scope>NUCLEOTIDE SEQUENCE [LARGE SCALE GENOMIC DNA]</scope>
    <source>
        <strain evidence="7 8">Gsoil1550</strain>
    </source>
</reference>
<dbReference type="PANTHER" id="PTHR11076:SF34">
    <property type="entry name" value="PROTEIN UMUC"/>
    <property type="match status" value="1"/>
</dbReference>
<dbReference type="PROSITE" id="PS50173">
    <property type="entry name" value="UMUC"/>
    <property type="match status" value="1"/>
</dbReference>
<dbReference type="AlphaFoldDB" id="A0A5B8VEF0"/>
<dbReference type="Gene3D" id="3.40.1170.60">
    <property type="match status" value="1"/>
</dbReference>
<dbReference type="GO" id="GO:0006281">
    <property type="term" value="P:DNA repair"/>
    <property type="evidence" value="ECO:0007669"/>
    <property type="project" value="UniProtKB-KW"/>
</dbReference>
<dbReference type="InterPro" id="IPR017961">
    <property type="entry name" value="DNA_pol_Y-fam_little_finger"/>
</dbReference>
<sequence>MYALVDCNNFYCSCERLFAPKLENHPVVVLSNNDGCAIARSEEAKALGIQMGTPEYMIRDTLQAHNVKVFSSNYTLYGDISDRVMRTLETFVSKMELYSIDEAFLDMNEMIYQDLLQLGIDIRRTIKKNIGIPVTVGIANTKTLSKMANRYAKKIHKDVGVYWAANKDLTDRMLEFTEVADIWGIGAQYAKLLTNNGFKTAKDFVQASDDWVRQHMSVVGLRLLHELRGQPSIEWEYEAPPKKNICTSRSFGTLITDKKTLEQAVANYTASCALKLRNQKSCTREIQVFLKTNQFRVQDKQYSAGRTVKLPVATNSTPELIKYALKGLNLIYRPGYNYQKCGVIVMDIIPQEQIQYSLFDNEDRKKQKTVSKTLDKINIAFGKDLVRYAKQGYEKRYKLRAEYLSKRYTTNIDELPLIKI</sequence>
<dbReference type="InterPro" id="IPR001126">
    <property type="entry name" value="UmuC"/>
</dbReference>
<evidence type="ECO:0000313" key="7">
    <source>
        <dbReference type="EMBL" id="QEC69351.1"/>
    </source>
</evidence>
<evidence type="ECO:0000256" key="2">
    <source>
        <dbReference type="ARBA" id="ARBA00022763"/>
    </source>
</evidence>
<organism evidence="7 8">
    <name type="scientific">Panacibacter ginsenosidivorans</name>
    <dbReference type="NCBI Taxonomy" id="1813871"/>
    <lineage>
        <taxon>Bacteria</taxon>
        <taxon>Pseudomonadati</taxon>
        <taxon>Bacteroidota</taxon>
        <taxon>Chitinophagia</taxon>
        <taxon>Chitinophagales</taxon>
        <taxon>Chitinophagaceae</taxon>
        <taxon>Panacibacter</taxon>
    </lineage>
</organism>
<accession>A0A5B8VEF0</accession>
<dbReference type="CDD" id="cd01700">
    <property type="entry name" value="PolY_Pol_V_umuC"/>
    <property type="match status" value="1"/>
</dbReference>
<dbReference type="GO" id="GO:0005829">
    <property type="term" value="C:cytosol"/>
    <property type="evidence" value="ECO:0007669"/>
    <property type="project" value="TreeGrafter"/>
</dbReference>
<dbReference type="InterPro" id="IPR043502">
    <property type="entry name" value="DNA/RNA_pol_sf"/>
</dbReference>
<evidence type="ECO:0000313" key="8">
    <source>
        <dbReference type="Proteomes" id="UP000321533"/>
    </source>
</evidence>
<dbReference type="Pfam" id="PF00817">
    <property type="entry name" value="IMS"/>
    <property type="match status" value="1"/>
</dbReference>
<proteinExistence type="inferred from homology"/>
<dbReference type="Gene3D" id="3.30.70.270">
    <property type="match status" value="1"/>
</dbReference>
<dbReference type="Pfam" id="PF11799">
    <property type="entry name" value="IMS_C"/>
    <property type="match status" value="1"/>
</dbReference>
<name>A0A5B8VEF0_9BACT</name>
<dbReference type="OrthoDB" id="9808813at2"/>
<dbReference type="Pfam" id="PF13438">
    <property type="entry name" value="DUF4113"/>
    <property type="match status" value="1"/>
</dbReference>
<dbReference type="InterPro" id="IPR050116">
    <property type="entry name" value="DNA_polymerase-Y"/>
</dbReference>
<dbReference type="Gene3D" id="3.30.1490.100">
    <property type="entry name" value="DNA polymerase, Y-family, little finger domain"/>
    <property type="match status" value="1"/>
</dbReference>
<feature type="domain" description="UmuC" evidence="6">
    <location>
        <begin position="2"/>
        <end position="186"/>
    </location>
</feature>
<dbReference type="InterPro" id="IPR036775">
    <property type="entry name" value="DNA_pol_Y-fam_lit_finger_sf"/>
</dbReference>
<dbReference type="SUPFAM" id="SSF56672">
    <property type="entry name" value="DNA/RNA polymerases"/>
    <property type="match status" value="1"/>
</dbReference>
<dbReference type="KEGG" id="pgin:FRZ67_19315"/>
<dbReference type="GO" id="GO:0003887">
    <property type="term" value="F:DNA-directed DNA polymerase activity"/>
    <property type="evidence" value="ECO:0007669"/>
    <property type="project" value="TreeGrafter"/>
</dbReference>
<dbReference type="GO" id="GO:0003684">
    <property type="term" value="F:damaged DNA binding"/>
    <property type="evidence" value="ECO:0007669"/>
    <property type="project" value="InterPro"/>
</dbReference>
<comment type="similarity">
    <text evidence="1">Belongs to the DNA polymerase type-Y family.</text>
</comment>
<evidence type="ECO:0000256" key="4">
    <source>
        <dbReference type="ARBA" id="ARBA00023204"/>
    </source>
</evidence>
<dbReference type="GO" id="GO:0009432">
    <property type="term" value="P:SOS response"/>
    <property type="evidence" value="ECO:0007669"/>
    <property type="project" value="UniProtKB-KW"/>
</dbReference>
<evidence type="ECO:0000256" key="5">
    <source>
        <dbReference type="ARBA" id="ARBA00023236"/>
    </source>
</evidence>